<dbReference type="InterPro" id="IPR036890">
    <property type="entry name" value="HATPase_C_sf"/>
</dbReference>
<keyword evidence="5" id="KW-0175">Coiled coil</keyword>
<keyword evidence="6" id="KW-0812">Transmembrane</keyword>
<evidence type="ECO:0000259" key="7">
    <source>
        <dbReference type="PROSITE" id="PS50109"/>
    </source>
</evidence>
<evidence type="ECO:0000313" key="9">
    <source>
        <dbReference type="EMBL" id="MBO1073687.1"/>
    </source>
</evidence>
<dbReference type="SUPFAM" id="SSF47384">
    <property type="entry name" value="Homodimeric domain of signal transducing histidine kinase"/>
    <property type="match status" value="1"/>
</dbReference>
<dbReference type="Pfam" id="PF19443">
    <property type="entry name" value="DAHL"/>
    <property type="match status" value="1"/>
</dbReference>
<gene>
    <name evidence="9" type="ORF">IAI60_03610</name>
</gene>
<evidence type="ECO:0000256" key="6">
    <source>
        <dbReference type="SAM" id="Phobius"/>
    </source>
</evidence>
<comment type="caution">
    <text evidence="4">Lacks conserved residue(s) required for the propagation of feature annotation.</text>
</comment>
<dbReference type="SMART" id="SM00388">
    <property type="entry name" value="HisKA"/>
    <property type="match status" value="1"/>
</dbReference>
<comment type="caution">
    <text evidence="9">The sequence shown here is derived from an EMBL/GenBank/DDBJ whole genome shotgun (WGS) entry which is preliminary data.</text>
</comment>
<proteinExistence type="predicted"/>
<evidence type="ECO:0000313" key="10">
    <source>
        <dbReference type="Proteomes" id="UP001518990"/>
    </source>
</evidence>
<comment type="catalytic activity">
    <reaction evidence="1">
        <text>ATP + protein L-histidine = ADP + protein N-phospho-L-histidine.</text>
        <dbReference type="EC" id="2.7.13.3"/>
    </reaction>
</comment>
<dbReference type="Proteomes" id="UP001518990">
    <property type="component" value="Unassembled WGS sequence"/>
</dbReference>
<name>A0ABS3K890_9PROT</name>
<dbReference type="PANTHER" id="PTHR43065">
    <property type="entry name" value="SENSOR HISTIDINE KINASE"/>
    <property type="match status" value="1"/>
</dbReference>
<dbReference type="PRINTS" id="PR00344">
    <property type="entry name" value="BCTRLSENSOR"/>
</dbReference>
<keyword evidence="6" id="KW-0472">Membrane</keyword>
<evidence type="ECO:0000256" key="3">
    <source>
        <dbReference type="ARBA" id="ARBA00022553"/>
    </source>
</evidence>
<dbReference type="CDD" id="cd00082">
    <property type="entry name" value="HisKA"/>
    <property type="match status" value="1"/>
</dbReference>
<dbReference type="SUPFAM" id="SSF55874">
    <property type="entry name" value="ATPase domain of HSP90 chaperone/DNA topoisomerase II/histidine kinase"/>
    <property type="match status" value="1"/>
</dbReference>
<evidence type="ECO:0000256" key="4">
    <source>
        <dbReference type="PROSITE-ProRule" id="PRU00169"/>
    </source>
</evidence>
<evidence type="ECO:0000256" key="1">
    <source>
        <dbReference type="ARBA" id="ARBA00000085"/>
    </source>
</evidence>
<reference evidence="9 10" key="1">
    <citation type="submission" date="2020-09" db="EMBL/GenBank/DDBJ databases">
        <title>Roseomonas.</title>
        <authorList>
            <person name="Zhu W."/>
        </authorList>
    </citation>
    <scope>NUCLEOTIDE SEQUENCE [LARGE SCALE GENOMIC DNA]</scope>
    <source>
        <strain evidence="9 10">1311</strain>
    </source>
</reference>
<dbReference type="InterPro" id="IPR004358">
    <property type="entry name" value="Sig_transdc_His_kin-like_C"/>
</dbReference>
<dbReference type="SUPFAM" id="SSF55781">
    <property type="entry name" value="GAF domain-like"/>
    <property type="match status" value="1"/>
</dbReference>
<dbReference type="Pfam" id="PF02518">
    <property type="entry name" value="HATPase_c"/>
    <property type="match status" value="1"/>
</dbReference>
<feature type="domain" description="Histidine kinase" evidence="7">
    <location>
        <begin position="456"/>
        <end position="679"/>
    </location>
</feature>
<keyword evidence="10" id="KW-1185">Reference proteome</keyword>
<feature type="coiled-coil region" evidence="5">
    <location>
        <begin position="91"/>
        <end position="118"/>
    </location>
</feature>
<dbReference type="PROSITE" id="PS50109">
    <property type="entry name" value="HIS_KIN"/>
    <property type="match status" value="1"/>
</dbReference>
<accession>A0ABS3K890</accession>
<dbReference type="SMART" id="SM00387">
    <property type="entry name" value="HATPase_c"/>
    <property type="match status" value="1"/>
</dbReference>
<evidence type="ECO:0000256" key="5">
    <source>
        <dbReference type="SAM" id="Coils"/>
    </source>
</evidence>
<dbReference type="Gene3D" id="1.10.287.130">
    <property type="match status" value="1"/>
</dbReference>
<dbReference type="EMBL" id="JACTNF010000003">
    <property type="protein sequence ID" value="MBO1073687.1"/>
    <property type="molecule type" value="Genomic_DNA"/>
</dbReference>
<dbReference type="RefSeq" id="WP_207445285.1">
    <property type="nucleotide sequence ID" value="NZ_CP061091.1"/>
</dbReference>
<dbReference type="EC" id="2.7.13.3" evidence="2"/>
<feature type="transmembrane region" description="Helical" evidence="6">
    <location>
        <begin position="237"/>
        <end position="255"/>
    </location>
</feature>
<dbReference type="InterPro" id="IPR003594">
    <property type="entry name" value="HATPase_dom"/>
</dbReference>
<protein>
    <recommendedName>
        <fullName evidence="2">histidine kinase</fullName>
        <ecNumber evidence="2">2.7.13.3</ecNumber>
    </recommendedName>
</protein>
<dbReference type="InterPro" id="IPR005467">
    <property type="entry name" value="His_kinase_dom"/>
</dbReference>
<dbReference type="InterPro" id="IPR045812">
    <property type="entry name" value="DAHL"/>
</dbReference>
<dbReference type="InterPro" id="IPR011006">
    <property type="entry name" value="CheY-like_superfamily"/>
</dbReference>
<keyword evidence="6" id="KW-1133">Transmembrane helix</keyword>
<dbReference type="InterPro" id="IPR003661">
    <property type="entry name" value="HisK_dim/P_dom"/>
</dbReference>
<dbReference type="SUPFAM" id="SSF52172">
    <property type="entry name" value="CheY-like"/>
    <property type="match status" value="1"/>
</dbReference>
<dbReference type="PROSITE" id="PS50110">
    <property type="entry name" value="RESPONSE_REGULATORY"/>
    <property type="match status" value="1"/>
</dbReference>
<dbReference type="Gene3D" id="3.30.565.10">
    <property type="entry name" value="Histidine kinase-like ATPase, C-terminal domain"/>
    <property type="match status" value="1"/>
</dbReference>
<dbReference type="PANTHER" id="PTHR43065:SF42">
    <property type="entry name" value="TWO-COMPONENT SENSOR PPRA"/>
    <property type="match status" value="1"/>
</dbReference>
<organism evidence="9 10">
    <name type="scientific">Roseomonas marmotae</name>
    <dbReference type="NCBI Taxonomy" id="2768161"/>
    <lineage>
        <taxon>Bacteria</taxon>
        <taxon>Pseudomonadati</taxon>
        <taxon>Pseudomonadota</taxon>
        <taxon>Alphaproteobacteria</taxon>
        <taxon>Acetobacterales</taxon>
        <taxon>Roseomonadaceae</taxon>
        <taxon>Roseomonas</taxon>
    </lineage>
</organism>
<dbReference type="Gene3D" id="3.40.50.2300">
    <property type="match status" value="1"/>
</dbReference>
<dbReference type="InterPro" id="IPR036097">
    <property type="entry name" value="HisK_dim/P_sf"/>
</dbReference>
<evidence type="ECO:0000256" key="2">
    <source>
        <dbReference type="ARBA" id="ARBA00012438"/>
    </source>
</evidence>
<dbReference type="Pfam" id="PF00512">
    <property type="entry name" value="HisKA"/>
    <property type="match status" value="1"/>
</dbReference>
<sequence length="827" mass="88703">MRRMLLSSFIAVLVLLTFLLQRAGTPDEIRHERVLGALRTIDLMNASLQRDVLRARAGLLSDYDPLSAMSSTLDRQAELLASEVPELRTQTAALRSALEEQNDRLERFKTQNALVQNSRRVFERAVREIIGPGGGMADGAAEVIRLATSVLRLTSDPPSALPAEVMTAARHLATLPEAERYATLIAHARVIATALPAVNASLKALQEGPVVQPAQQFHEAYLQAYGRISARARMFRLALYSAAIALAAYTLFLVLRLERQARHLRQQLAVETLVAKTSSALLNQPQGKIGECIIPALAKIGEHFGIDRVRIILKDAPEGVNGHHEWARQNAAPGEAGMELMQLLDNWPLDEHGVAIVADVGRLQPGPARTLLRRLGLQSWMAVTIGPSQRSRGMLSLEDTAAAMTSSNRHAAALYTLANLFGGAFAREEAAAEQEALRTRLAHAERLEALGTLAGGIAHEFNNTLGSMLGHAELALGALRRSGAAHRYVSQILSSGGHAKAVVDQILTFSRAPAWRREPLRPQPVVQEALEMIRVSLPRDVTLSLAMDAPEAVISGDAVGLRQIVVNLGHNAAQAMGEEGVVKVSCSTALLPYATTLSHGELAAGTYFRLAVADTGSGIPPTLLARIFEPFFTTKGPGQGTGLGLAVVHGIVMGHGGALDVQSRLGEGTTFSVYLPLTEAEPVAPRRSVHCAVPKGAGEAILLVEPDQQQLLLAEEMVAALGYEPVGAGSAAAAWERLRAAPDDFNLVMAASGASPDDVVAFTRQVRDLRPELPIVLMAEEGDPGPWRRKRAGIAGIVSRPLQFRPLGELLNRYIARSPAPQAGDRP</sequence>
<feature type="domain" description="Response regulatory" evidence="8">
    <location>
        <begin position="700"/>
        <end position="815"/>
    </location>
</feature>
<dbReference type="InterPro" id="IPR001789">
    <property type="entry name" value="Sig_transdc_resp-reg_receiver"/>
</dbReference>
<keyword evidence="3" id="KW-0597">Phosphoprotein</keyword>
<evidence type="ECO:0000259" key="8">
    <source>
        <dbReference type="PROSITE" id="PS50110"/>
    </source>
</evidence>